<feature type="region of interest" description="Disordered" evidence="1">
    <location>
        <begin position="482"/>
        <end position="525"/>
    </location>
</feature>
<evidence type="ECO:0000256" key="2">
    <source>
        <dbReference type="SAM" id="Phobius"/>
    </source>
</evidence>
<keyword evidence="3" id="KW-0732">Signal</keyword>
<gene>
    <name evidence="5" type="ORF">V1264_003187</name>
</gene>
<dbReference type="SUPFAM" id="SSF49899">
    <property type="entry name" value="Concanavalin A-like lectins/glucanases"/>
    <property type="match status" value="1"/>
</dbReference>
<dbReference type="SMART" id="SM00137">
    <property type="entry name" value="MAM"/>
    <property type="match status" value="1"/>
</dbReference>
<name>A0AAN9B6U7_9CAEN</name>
<proteinExistence type="predicted"/>
<dbReference type="GO" id="GO:0016020">
    <property type="term" value="C:membrane"/>
    <property type="evidence" value="ECO:0007669"/>
    <property type="project" value="InterPro"/>
</dbReference>
<evidence type="ECO:0000313" key="6">
    <source>
        <dbReference type="Proteomes" id="UP001374579"/>
    </source>
</evidence>
<keyword evidence="6" id="KW-1185">Reference proteome</keyword>
<dbReference type="AlphaFoldDB" id="A0AAN9B6U7"/>
<sequence length="590" mass="63533">MHCRLCVGVLWLGRLVAVSYAASCPAEKPGYCNQDNNQNGNDTEVQQSFCSLDCQFETDLCNFKQGCRDDGMTAWEVVNGSAQADQTTANYCGVQSFSILESRWVNFTATLTCLQFKFKRHLPYDLDVFLVSYNNDSDVQTLLKRKLDAKTEGDFHHNMTISQMVGKVLFRLYGGGGYGGNGTRRLLRLDYVSVTEGACGTPVCSVENSPGPCGWDGMNWDSSPDANQTDFSINVTDSPASLTLPLTRPTELTLADCLTFRYKVKGAGSQLNVSVQLLDGSKTTVWSVSENGTGTNWLDGSVPVTTASAYRIIFEARKSLSADDVALSTVKVTSSDSSSSCASFPWDAWTSHNISNSSFSTCDPVPEIETTELPTTTTTLTSPPPVITSQSPTSVSNVPTTNITTTNPTTTSIIVTTAGNTTVEPTTTGVTTEDLNTTMATSENQTSMTTLVQPVTTTAEQPATSTGTTPANTSDILVHTTSEQPIASTTSTRAPETTATTDGMQKPNSSNQSAVTEGTGKDDKSSDDALIAGVVVAVIVVAVVVIVIVIWKRKSLRRSYGFDNNSRNETMMTEKSSSNRYDSWDEKLQY</sequence>
<dbReference type="Proteomes" id="UP001374579">
    <property type="component" value="Unassembled WGS sequence"/>
</dbReference>
<feature type="signal peptide" evidence="3">
    <location>
        <begin position="1"/>
        <end position="21"/>
    </location>
</feature>
<dbReference type="Gene3D" id="2.60.120.200">
    <property type="match status" value="1"/>
</dbReference>
<feature type="compositionally biased region" description="Polar residues" evidence="1">
    <location>
        <begin position="502"/>
        <end position="516"/>
    </location>
</feature>
<feature type="domain" description="MAM" evidence="4">
    <location>
        <begin position="202"/>
        <end position="343"/>
    </location>
</feature>
<dbReference type="EMBL" id="JBAMIC010000012">
    <property type="protein sequence ID" value="KAK7098979.1"/>
    <property type="molecule type" value="Genomic_DNA"/>
</dbReference>
<evidence type="ECO:0000313" key="5">
    <source>
        <dbReference type="EMBL" id="KAK7098979.1"/>
    </source>
</evidence>
<reference evidence="5 6" key="1">
    <citation type="submission" date="2024-02" db="EMBL/GenBank/DDBJ databases">
        <title>Chromosome-scale genome assembly of the rough periwinkle Littorina saxatilis.</title>
        <authorList>
            <person name="De Jode A."/>
            <person name="Faria R."/>
            <person name="Formenti G."/>
            <person name="Sims Y."/>
            <person name="Smith T.P."/>
            <person name="Tracey A."/>
            <person name="Wood J.M.D."/>
            <person name="Zagrodzka Z.B."/>
            <person name="Johannesson K."/>
            <person name="Butlin R.K."/>
            <person name="Leder E.H."/>
        </authorList>
    </citation>
    <scope>NUCLEOTIDE SEQUENCE [LARGE SCALE GENOMIC DNA]</scope>
    <source>
        <strain evidence="5">Snail1</strain>
        <tissue evidence="5">Muscle</tissue>
    </source>
</reference>
<comment type="caution">
    <text evidence="5">The sequence shown here is derived from an EMBL/GenBank/DDBJ whole genome shotgun (WGS) entry which is preliminary data.</text>
</comment>
<evidence type="ECO:0000256" key="3">
    <source>
        <dbReference type="SAM" id="SignalP"/>
    </source>
</evidence>
<dbReference type="InterPro" id="IPR000998">
    <property type="entry name" value="MAM_dom"/>
</dbReference>
<keyword evidence="2" id="KW-0812">Transmembrane</keyword>
<keyword evidence="2" id="KW-1133">Transmembrane helix</keyword>
<feature type="region of interest" description="Disordered" evidence="1">
    <location>
        <begin position="375"/>
        <end position="406"/>
    </location>
</feature>
<protein>
    <recommendedName>
        <fullName evidence="4">MAM domain-containing protein</fullName>
    </recommendedName>
</protein>
<dbReference type="Pfam" id="PF00629">
    <property type="entry name" value="MAM"/>
    <property type="match status" value="1"/>
</dbReference>
<feature type="transmembrane region" description="Helical" evidence="2">
    <location>
        <begin position="529"/>
        <end position="551"/>
    </location>
</feature>
<feature type="region of interest" description="Disordered" evidence="1">
    <location>
        <begin position="561"/>
        <end position="590"/>
    </location>
</feature>
<evidence type="ECO:0000259" key="4">
    <source>
        <dbReference type="PROSITE" id="PS50060"/>
    </source>
</evidence>
<dbReference type="InterPro" id="IPR013320">
    <property type="entry name" value="ConA-like_dom_sf"/>
</dbReference>
<accession>A0AAN9B6U7</accession>
<organism evidence="5 6">
    <name type="scientific">Littorina saxatilis</name>
    <dbReference type="NCBI Taxonomy" id="31220"/>
    <lineage>
        <taxon>Eukaryota</taxon>
        <taxon>Metazoa</taxon>
        <taxon>Spiralia</taxon>
        <taxon>Lophotrochozoa</taxon>
        <taxon>Mollusca</taxon>
        <taxon>Gastropoda</taxon>
        <taxon>Caenogastropoda</taxon>
        <taxon>Littorinimorpha</taxon>
        <taxon>Littorinoidea</taxon>
        <taxon>Littorinidae</taxon>
        <taxon>Littorina</taxon>
    </lineage>
</organism>
<feature type="compositionally biased region" description="Low complexity" evidence="1">
    <location>
        <begin position="487"/>
        <end position="501"/>
    </location>
</feature>
<keyword evidence="2" id="KW-0472">Membrane</keyword>
<feature type="chain" id="PRO_5043034929" description="MAM domain-containing protein" evidence="3">
    <location>
        <begin position="22"/>
        <end position="590"/>
    </location>
</feature>
<dbReference type="PROSITE" id="PS50060">
    <property type="entry name" value="MAM_2"/>
    <property type="match status" value="1"/>
</dbReference>
<feature type="compositionally biased region" description="Polar residues" evidence="1">
    <location>
        <begin position="562"/>
        <end position="581"/>
    </location>
</feature>
<evidence type="ECO:0000256" key="1">
    <source>
        <dbReference type="SAM" id="MobiDB-lite"/>
    </source>
</evidence>